<dbReference type="GO" id="GO:0046982">
    <property type="term" value="F:protein heterodimerization activity"/>
    <property type="evidence" value="ECO:0007669"/>
    <property type="project" value="InterPro"/>
</dbReference>
<dbReference type="GO" id="GO:0030527">
    <property type="term" value="F:structural constituent of chromatin"/>
    <property type="evidence" value="ECO:0007669"/>
    <property type="project" value="InterPro"/>
</dbReference>
<dbReference type="PRINTS" id="PR00620">
    <property type="entry name" value="HISTONEH2A"/>
</dbReference>
<feature type="region of interest" description="Disordered" evidence="1">
    <location>
        <begin position="99"/>
        <end position="124"/>
    </location>
</feature>
<evidence type="ECO:0000313" key="2">
    <source>
        <dbReference type="EMBL" id="GJM90457.1"/>
    </source>
</evidence>
<proteinExistence type="predicted"/>
<reference evidence="2" key="1">
    <citation type="journal article" date="2018" name="DNA Res.">
        <title>Multiple hybrid de novo genome assembly of finger millet, an orphan allotetraploid crop.</title>
        <authorList>
            <person name="Hatakeyama M."/>
            <person name="Aluri S."/>
            <person name="Balachadran M.T."/>
            <person name="Sivarajan S.R."/>
            <person name="Patrignani A."/>
            <person name="Gruter S."/>
            <person name="Poveda L."/>
            <person name="Shimizu-Inatsugi R."/>
            <person name="Baeten J."/>
            <person name="Francoijs K.J."/>
            <person name="Nataraja K.N."/>
            <person name="Reddy Y.A.N."/>
            <person name="Phadnis S."/>
            <person name="Ravikumar R.L."/>
            <person name="Schlapbach R."/>
            <person name="Sreeman S.M."/>
            <person name="Shimizu K.K."/>
        </authorList>
    </citation>
    <scope>NUCLEOTIDE SEQUENCE</scope>
</reference>
<dbReference type="GO" id="GO:0003677">
    <property type="term" value="F:DNA binding"/>
    <property type="evidence" value="ECO:0007669"/>
    <property type="project" value="InterPro"/>
</dbReference>
<keyword evidence="3" id="KW-1185">Reference proteome</keyword>
<organism evidence="2 3">
    <name type="scientific">Eleusine coracana subsp. coracana</name>
    <dbReference type="NCBI Taxonomy" id="191504"/>
    <lineage>
        <taxon>Eukaryota</taxon>
        <taxon>Viridiplantae</taxon>
        <taxon>Streptophyta</taxon>
        <taxon>Embryophyta</taxon>
        <taxon>Tracheophyta</taxon>
        <taxon>Spermatophyta</taxon>
        <taxon>Magnoliopsida</taxon>
        <taxon>Liliopsida</taxon>
        <taxon>Poales</taxon>
        <taxon>Poaceae</taxon>
        <taxon>PACMAD clade</taxon>
        <taxon>Chloridoideae</taxon>
        <taxon>Cynodonteae</taxon>
        <taxon>Eleusininae</taxon>
        <taxon>Eleusine</taxon>
    </lineage>
</organism>
<dbReference type="Proteomes" id="UP001054889">
    <property type="component" value="Unassembled WGS sequence"/>
</dbReference>
<sequence>MCAAKTMATKTMTAKLADKNKGNNTPPLPGLPLLPYQAPIPNWPYLAEAEDPEAFVCVGSNAIVYSPTILEYLTSKVLEPAGNARKDLKVHGTVGAEKMAGKGGKGLLATKSVKTNKGKKTPIS</sequence>
<evidence type="ECO:0000256" key="1">
    <source>
        <dbReference type="SAM" id="MobiDB-lite"/>
    </source>
</evidence>
<dbReference type="GO" id="GO:0000786">
    <property type="term" value="C:nucleosome"/>
    <property type="evidence" value="ECO:0007669"/>
    <property type="project" value="InterPro"/>
</dbReference>
<name>A0AAV5BWX3_ELECO</name>
<evidence type="ECO:0000313" key="3">
    <source>
        <dbReference type="Proteomes" id="UP001054889"/>
    </source>
</evidence>
<reference evidence="2" key="2">
    <citation type="submission" date="2021-12" db="EMBL/GenBank/DDBJ databases">
        <title>Resequencing data analysis of finger millet.</title>
        <authorList>
            <person name="Hatakeyama M."/>
            <person name="Aluri S."/>
            <person name="Balachadran M.T."/>
            <person name="Sivarajan S.R."/>
            <person name="Poveda L."/>
            <person name="Shimizu-Inatsugi R."/>
            <person name="Schlapbach R."/>
            <person name="Sreeman S.M."/>
            <person name="Shimizu K.K."/>
        </authorList>
    </citation>
    <scope>NUCLEOTIDE SEQUENCE</scope>
</reference>
<dbReference type="AlphaFoldDB" id="A0AAV5BWX3"/>
<dbReference type="SUPFAM" id="SSF47113">
    <property type="entry name" value="Histone-fold"/>
    <property type="match status" value="1"/>
</dbReference>
<gene>
    <name evidence="2" type="primary">ga06738</name>
    <name evidence="2" type="ORF">PR202_ga06738</name>
</gene>
<feature type="compositionally biased region" description="Basic residues" evidence="1">
    <location>
        <begin position="114"/>
        <end position="124"/>
    </location>
</feature>
<dbReference type="InterPro" id="IPR002119">
    <property type="entry name" value="Histone_H2A"/>
</dbReference>
<accession>A0AAV5BWX3</accession>
<comment type="caution">
    <text evidence="2">The sequence shown here is derived from an EMBL/GenBank/DDBJ whole genome shotgun (WGS) entry which is preliminary data.</text>
</comment>
<protein>
    <submittedName>
        <fullName evidence="2">Uncharacterized protein</fullName>
    </submittedName>
</protein>
<dbReference type="InterPro" id="IPR009072">
    <property type="entry name" value="Histone-fold"/>
</dbReference>
<dbReference type="Gene3D" id="1.10.20.10">
    <property type="entry name" value="Histone, subunit A"/>
    <property type="match status" value="1"/>
</dbReference>
<dbReference type="EMBL" id="BQKI01000003">
    <property type="protein sequence ID" value="GJM90457.1"/>
    <property type="molecule type" value="Genomic_DNA"/>
</dbReference>